<dbReference type="AlphaFoldDB" id="A0A3B0S4K3"/>
<evidence type="ECO:0000313" key="2">
    <source>
        <dbReference type="EMBL" id="VAV91333.1"/>
    </source>
</evidence>
<feature type="transmembrane region" description="Helical" evidence="1">
    <location>
        <begin position="147"/>
        <end position="165"/>
    </location>
</feature>
<name>A0A3B0S4K3_9ZZZZ</name>
<protein>
    <submittedName>
        <fullName evidence="2">Uncharacterized protein</fullName>
    </submittedName>
</protein>
<keyword evidence="1" id="KW-1133">Transmembrane helix</keyword>
<gene>
    <name evidence="2" type="ORF">MNBD_ALPHA06-1425</name>
</gene>
<dbReference type="EMBL" id="UOEE01000125">
    <property type="protein sequence ID" value="VAV91333.1"/>
    <property type="molecule type" value="Genomic_DNA"/>
</dbReference>
<feature type="transmembrane region" description="Helical" evidence="1">
    <location>
        <begin position="52"/>
        <end position="73"/>
    </location>
</feature>
<keyword evidence="1" id="KW-0812">Transmembrane</keyword>
<evidence type="ECO:0000256" key="1">
    <source>
        <dbReference type="SAM" id="Phobius"/>
    </source>
</evidence>
<feature type="transmembrane region" description="Helical" evidence="1">
    <location>
        <begin position="171"/>
        <end position="190"/>
    </location>
</feature>
<reference evidence="2" key="1">
    <citation type="submission" date="2018-06" db="EMBL/GenBank/DDBJ databases">
        <authorList>
            <person name="Zhirakovskaya E."/>
        </authorList>
    </citation>
    <scope>NUCLEOTIDE SEQUENCE</scope>
</reference>
<accession>A0A3B0S4K3</accession>
<sequence>MNNPQKTSVQQLSELYNVVIGVALSLAMYNTLDAQATSLLPVSFEHLPQLGIFLVLIIPFYHGAVRHLFATYIEDASTSNIKNGALLADFVLFFIEGCFFVMMAGIIGNIYTLTWVVAALLLLDSVWGIIATIVFSGKKSLSAVTKWVIINLCCVAVLIFLLLPYKENFAANPFGMSLIVLMVLLIRTVVDYTTSWGFYFPKSKAEHTPVIVEVINPDGGVIDLPEGTKITISKTETFVVAKKSE</sequence>
<organism evidence="2">
    <name type="scientific">hydrothermal vent metagenome</name>
    <dbReference type="NCBI Taxonomy" id="652676"/>
    <lineage>
        <taxon>unclassified sequences</taxon>
        <taxon>metagenomes</taxon>
        <taxon>ecological metagenomes</taxon>
    </lineage>
</organism>
<feature type="transmembrane region" description="Helical" evidence="1">
    <location>
        <begin position="12"/>
        <end position="32"/>
    </location>
</feature>
<feature type="transmembrane region" description="Helical" evidence="1">
    <location>
        <begin position="113"/>
        <end position="135"/>
    </location>
</feature>
<proteinExistence type="predicted"/>
<keyword evidence="1" id="KW-0472">Membrane</keyword>
<feature type="transmembrane region" description="Helical" evidence="1">
    <location>
        <begin position="85"/>
        <end position="107"/>
    </location>
</feature>